<evidence type="ECO:0000259" key="1">
    <source>
        <dbReference type="PROSITE" id="PS51725"/>
    </source>
</evidence>
<dbReference type="Pfam" id="PF03992">
    <property type="entry name" value="ABM"/>
    <property type="match status" value="1"/>
</dbReference>
<accession>A0A1Y2DE69</accession>
<dbReference type="PROSITE" id="PS51725">
    <property type="entry name" value="ABM"/>
    <property type="match status" value="1"/>
</dbReference>
<comment type="caution">
    <text evidence="2">The sequence shown here is derived from an EMBL/GenBank/DDBJ whole genome shotgun (WGS) entry which is preliminary data.</text>
</comment>
<evidence type="ECO:0000313" key="3">
    <source>
        <dbReference type="Proteomes" id="UP000193467"/>
    </source>
</evidence>
<feature type="domain" description="ABM" evidence="1">
    <location>
        <begin position="3"/>
        <end position="92"/>
    </location>
</feature>
<dbReference type="PANTHER" id="PTHR38052:SF1">
    <property type="entry name" value="ABM DOMAIN-CONTAINING PROTEIN"/>
    <property type="match status" value="1"/>
</dbReference>
<dbReference type="SUPFAM" id="SSF54909">
    <property type="entry name" value="Dimeric alpha+beta barrel"/>
    <property type="match status" value="1"/>
</dbReference>
<keyword evidence="3" id="KW-1185">Reference proteome</keyword>
<dbReference type="STRING" id="106004.A0A1Y2DE69"/>
<dbReference type="Gene3D" id="3.30.70.100">
    <property type="match status" value="1"/>
</dbReference>
<dbReference type="InterPro" id="IPR007138">
    <property type="entry name" value="ABM_dom"/>
</dbReference>
<dbReference type="PANTHER" id="PTHR38052">
    <property type="entry name" value="EXPRESSED PROTEIN"/>
    <property type="match status" value="1"/>
</dbReference>
<dbReference type="InParanoid" id="A0A1Y2DE69"/>
<reference evidence="2 3" key="1">
    <citation type="submission" date="2016-07" db="EMBL/GenBank/DDBJ databases">
        <title>Pervasive Adenine N6-methylation of Active Genes in Fungi.</title>
        <authorList>
            <consortium name="DOE Joint Genome Institute"/>
            <person name="Mondo S.J."/>
            <person name="Dannebaum R.O."/>
            <person name="Kuo R.C."/>
            <person name="Labutti K."/>
            <person name="Haridas S."/>
            <person name="Kuo A."/>
            <person name="Salamov A."/>
            <person name="Ahrendt S.R."/>
            <person name="Lipzen A."/>
            <person name="Sullivan W."/>
            <person name="Andreopoulos W.B."/>
            <person name="Clum A."/>
            <person name="Lindquist E."/>
            <person name="Daum C."/>
            <person name="Ramamoorthy G.K."/>
            <person name="Gryganskyi A."/>
            <person name="Culley D."/>
            <person name="Magnuson J.K."/>
            <person name="James T.Y."/>
            <person name="O'Malley M.A."/>
            <person name="Stajich J.E."/>
            <person name="Spatafora J.W."/>
            <person name="Visel A."/>
            <person name="Grigoriev I.V."/>
        </authorList>
    </citation>
    <scope>NUCLEOTIDE SEQUENCE [LARGE SCALE GENOMIC DNA]</scope>
    <source>
        <strain evidence="2 3">62-1032</strain>
    </source>
</reference>
<name>A0A1Y2DE69_9BASI</name>
<dbReference type="EMBL" id="MCGR01000082">
    <property type="protein sequence ID" value="ORY57416.1"/>
    <property type="molecule type" value="Genomic_DNA"/>
</dbReference>
<evidence type="ECO:0000313" key="2">
    <source>
        <dbReference type="EMBL" id="ORY57416.1"/>
    </source>
</evidence>
<gene>
    <name evidence="2" type="ORF">BCR35DRAFT_355509</name>
</gene>
<sequence>MVLTFIVSLELKSADKASEVAEKLVAFAEAYRKDEGTLDWIVSQDTKNPTRFALVERYATKAAIKTHTSNPNYPKFGAYFKELLASPPKITMYEELPKGGSKL</sequence>
<dbReference type="Proteomes" id="UP000193467">
    <property type="component" value="Unassembled WGS sequence"/>
</dbReference>
<proteinExistence type="predicted"/>
<dbReference type="InterPro" id="IPR011008">
    <property type="entry name" value="Dimeric_a/b-barrel"/>
</dbReference>
<dbReference type="AlphaFoldDB" id="A0A1Y2DE69"/>
<protein>
    <recommendedName>
        <fullName evidence="1">ABM domain-containing protein</fullName>
    </recommendedName>
</protein>
<organism evidence="2 3">
    <name type="scientific">Leucosporidium creatinivorum</name>
    <dbReference type="NCBI Taxonomy" id="106004"/>
    <lineage>
        <taxon>Eukaryota</taxon>
        <taxon>Fungi</taxon>
        <taxon>Dikarya</taxon>
        <taxon>Basidiomycota</taxon>
        <taxon>Pucciniomycotina</taxon>
        <taxon>Microbotryomycetes</taxon>
        <taxon>Leucosporidiales</taxon>
        <taxon>Leucosporidium</taxon>
    </lineage>
</organism>
<dbReference type="OrthoDB" id="194076at2759"/>